<evidence type="ECO:0000313" key="4">
    <source>
        <dbReference type="RefSeq" id="XP_015599255.2"/>
    </source>
</evidence>
<accession>A0AAJ7C154</accession>
<dbReference type="RefSeq" id="XP_015599255.2">
    <property type="nucleotide sequence ID" value="XM_015743769.2"/>
</dbReference>
<evidence type="ECO:0000259" key="2">
    <source>
        <dbReference type="Pfam" id="PF16007"/>
    </source>
</evidence>
<protein>
    <submittedName>
        <fullName evidence="4">Uncharacterized protein LOC107269659 isoform X1</fullName>
    </submittedName>
</protein>
<keyword evidence="3" id="KW-1185">Reference proteome</keyword>
<dbReference type="SUPFAM" id="SSF46785">
    <property type="entry name" value="Winged helix' DNA-binding domain"/>
    <property type="match status" value="1"/>
</dbReference>
<proteinExistence type="predicted"/>
<feature type="region of interest" description="Disordered" evidence="1">
    <location>
        <begin position="1"/>
        <end position="21"/>
    </location>
</feature>
<dbReference type="InterPro" id="IPR036390">
    <property type="entry name" value="WH_DNA-bd_sf"/>
</dbReference>
<dbReference type="Pfam" id="PF16007">
    <property type="entry name" value="DUF4777"/>
    <property type="match status" value="1"/>
</dbReference>
<dbReference type="Gene3D" id="1.10.10.10">
    <property type="entry name" value="Winged helix-like DNA-binding domain superfamily/Winged helix DNA-binding domain"/>
    <property type="match status" value="1"/>
</dbReference>
<dbReference type="InterPro" id="IPR036388">
    <property type="entry name" value="WH-like_DNA-bd_sf"/>
</dbReference>
<dbReference type="Proteomes" id="UP000694920">
    <property type="component" value="Unplaced"/>
</dbReference>
<sequence length="171" mass="19681">MARKKNGRKMVGTGKKGKKYQKQQPLKIATLVLSAIQDLRETKGSTSRKILGHITYASDLPQNRVKRQVKRALQRGVEYGILRRYRGQYFLPSGDEMERANRIANRFAKLKSSAPRITESFADQRRIFSRDPAKRYYLSRKGKVVNNFDKKTRGRTRSTPVSGASSYLNHF</sequence>
<feature type="compositionally biased region" description="Polar residues" evidence="1">
    <location>
        <begin position="157"/>
        <end position="171"/>
    </location>
</feature>
<gene>
    <name evidence="4" type="primary">LOC107269659</name>
</gene>
<organism evidence="3 4">
    <name type="scientific">Cephus cinctus</name>
    <name type="common">Wheat stem sawfly</name>
    <dbReference type="NCBI Taxonomy" id="211228"/>
    <lineage>
        <taxon>Eukaryota</taxon>
        <taxon>Metazoa</taxon>
        <taxon>Ecdysozoa</taxon>
        <taxon>Arthropoda</taxon>
        <taxon>Hexapoda</taxon>
        <taxon>Insecta</taxon>
        <taxon>Pterygota</taxon>
        <taxon>Neoptera</taxon>
        <taxon>Endopterygota</taxon>
        <taxon>Hymenoptera</taxon>
        <taxon>Cephoidea</taxon>
        <taxon>Cephidae</taxon>
        <taxon>Cephus</taxon>
    </lineage>
</organism>
<feature type="region of interest" description="Disordered" evidence="1">
    <location>
        <begin position="152"/>
        <end position="171"/>
    </location>
</feature>
<evidence type="ECO:0000256" key="1">
    <source>
        <dbReference type="SAM" id="MobiDB-lite"/>
    </source>
</evidence>
<dbReference type="AlphaFoldDB" id="A0AAJ7C154"/>
<dbReference type="GeneID" id="107269659"/>
<dbReference type="InterPro" id="IPR031957">
    <property type="entry name" value="DUF4777"/>
</dbReference>
<dbReference type="KEGG" id="ccin:107269659"/>
<name>A0AAJ7C154_CEPCN</name>
<evidence type="ECO:0000313" key="3">
    <source>
        <dbReference type="Proteomes" id="UP000694920"/>
    </source>
</evidence>
<reference evidence="4" key="1">
    <citation type="submission" date="2025-08" db="UniProtKB">
        <authorList>
            <consortium name="RefSeq"/>
        </authorList>
    </citation>
    <scope>IDENTIFICATION</scope>
</reference>
<feature type="domain" description="DUF4777" evidence="2">
    <location>
        <begin position="30"/>
        <end position="91"/>
    </location>
</feature>